<dbReference type="Pfam" id="PF05345">
    <property type="entry name" value="He_PIG"/>
    <property type="match status" value="2"/>
</dbReference>
<evidence type="ECO:0000256" key="4">
    <source>
        <dbReference type="ARBA" id="ARBA00022729"/>
    </source>
</evidence>
<dbReference type="Gene3D" id="3.10.450.490">
    <property type="match status" value="1"/>
</dbReference>
<dbReference type="PANTHER" id="PTHR33794:SF1">
    <property type="entry name" value="BACILLOLYSIN"/>
    <property type="match status" value="1"/>
</dbReference>
<comment type="caution">
    <text evidence="13">The sequence shown here is derived from an EMBL/GenBank/DDBJ whole genome shotgun (WGS) entry which is preliminary data.</text>
</comment>
<sequence length="786" mass="83314">MAAQRLLPGVAALIAVVAAGAAVVTTTDQAMAAPSPSDPAARQRAAADAKSLVQRNRGVVRGGADEKYTARSVVVDADGTRHVRLDRTYKGLAVLGGDFVVHSRPDGRLRGATVAQEQAIKVATTPAVSAAKAATTAKLPAGKRTAELVVDATAGKPVLAWRIDVDGRDAQFIVDATTGALRRKVGTVHTADGTGRGALAGQVALSTTRRDDGAYELVDPARGNSETRDGQNLDSPSREQTAAFTDADNAWGDGTLADPATLAVDVHHGVQQTWDYFKGAFGRNGIADDGRGALTVVHDRSADGNAMWDDECRCMRFGAGDSYSRALTSQDVVAHEWSHGVTGATANLEYWGESGALNEATSDIFGTLVEFAAANPADAPDYLVGELTDFGGPGQPLRYMDDPARDGESVGCWDGDYYRDVHYNSGVANKFFYTLAEGSAKSQWGESVPCDGAAAVTGIGRDKAGAIWYRALTRYMVSTTDFGDARAATLSSATDLYGKTSAEYAAVAAAWTAVHVEAKPPVPQYPVVVEVDDQFNLVGDTVRLQVQATDTEGERLIFTAEGLPQGLTMTEDGLITGTLVEDRSSVVSITVTDPTGRKAYTVFTWHVNTPPKVENPGPQRTRVGESVLLRPRLEEPDIVTWSVSGLPDGLTLDEGTYGYEIHGKPTTVGTFEVTLTATDNDDAVSSVTFTWTVDEPAPPAPAPYMFAYFTGPDAFAQWGAPSSDYDSFGYELTIEPGGPTIMIEDGATTYAEIPGLDPAKQYTATVVVVYKDGRRSAPLTVEVWLE</sequence>
<keyword evidence="2" id="KW-0645">Protease</keyword>
<dbReference type="PROSITE" id="PS50853">
    <property type="entry name" value="FN3"/>
    <property type="match status" value="1"/>
</dbReference>
<keyword evidence="3" id="KW-0479">Metal-binding</keyword>
<keyword evidence="9" id="KW-0624">Polysaccharide degradation</keyword>
<organism evidence="13 14">
    <name type="scientific">Paractinoplanes pyxinae</name>
    <dbReference type="NCBI Taxonomy" id="2997416"/>
    <lineage>
        <taxon>Bacteria</taxon>
        <taxon>Bacillati</taxon>
        <taxon>Actinomycetota</taxon>
        <taxon>Actinomycetes</taxon>
        <taxon>Micromonosporales</taxon>
        <taxon>Micromonosporaceae</taxon>
        <taxon>Paractinoplanes</taxon>
    </lineage>
</organism>
<keyword evidence="6" id="KW-0862">Zinc</keyword>
<evidence type="ECO:0000259" key="12">
    <source>
        <dbReference type="PROSITE" id="PS50853"/>
    </source>
</evidence>
<evidence type="ECO:0000313" key="13">
    <source>
        <dbReference type="EMBL" id="MCY1136883.1"/>
    </source>
</evidence>
<evidence type="ECO:0000256" key="10">
    <source>
        <dbReference type="SAM" id="MobiDB-lite"/>
    </source>
</evidence>
<dbReference type="CDD" id="cd00063">
    <property type="entry name" value="FN3"/>
    <property type="match status" value="1"/>
</dbReference>
<evidence type="ECO:0000256" key="1">
    <source>
        <dbReference type="ARBA" id="ARBA00009388"/>
    </source>
</evidence>
<dbReference type="Pfam" id="PF02868">
    <property type="entry name" value="Peptidase_M4_C"/>
    <property type="match status" value="1"/>
</dbReference>
<dbReference type="InterPro" id="IPR001570">
    <property type="entry name" value="Peptidase_M4_C_domain"/>
</dbReference>
<evidence type="ECO:0000256" key="7">
    <source>
        <dbReference type="ARBA" id="ARBA00023049"/>
    </source>
</evidence>
<dbReference type="CDD" id="cd09597">
    <property type="entry name" value="M4_TLP"/>
    <property type="match status" value="1"/>
</dbReference>
<evidence type="ECO:0000256" key="2">
    <source>
        <dbReference type="ARBA" id="ARBA00022670"/>
    </source>
</evidence>
<dbReference type="Gene3D" id="2.60.40.10">
    <property type="entry name" value="Immunoglobulins"/>
    <property type="match status" value="3"/>
</dbReference>
<evidence type="ECO:0000256" key="3">
    <source>
        <dbReference type="ARBA" id="ARBA00022723"/>
    </source>
</evidence>
<dbReference type="Gene3D" id="1.10.390.10">
    <property type="entry name" value="Neutral Protease Domain 2"/>
    <property type="match status" value="1"/>
</dbReference>
<feature type="domain" description="Fibronectin type-III" evidence="12">
    <location>
        <begin position="700"/>
        <end position="786"/>
    </location>
</feature>
<feature type="chain" id="PRO_5046785526" evidence="11">
    <location>
        <begin position="22"/>
        <end position="786"/>
    </location>
</feature>
<dbReference type="PRINTS" id="PR00730">
    <property type="entry name" value="THERMOLYSIN"/>
</dbReference>
<dbReference type="InterPro" id="IPR003961">
    <property type="entry name" value="FN3_dom"/>
</dbReference>
<proteinExistence type="inferred from homology"/>
<dbReference type="InterPro" id="IPR013856">
    <property type="entry name" value="Peptidase_M4_domain"/>
</dbReference>
<dbReference type="Pfam" id="PF07504">
    <property type="entry name" value="FTP"/>
    <property type="match status" value="1"/>
</dbReference>
<keyword evidence="14" id="KW-1185">Reference proteome</keyword>
<keyword evidence="9" id="KW-0119">Carbohydrate metabolism</keyword>
<dbReference type="Pfam" id="PF01447">
    <property type="entry name" value="Peptidase_M4"/>
    <property type="match status" value="1"/>
</dbReference>
<protein>
    <submittedName>
        <fullName evidence="13">M4 family metallopeptidase</fullName>
    </submittedName>
</protein>
<keyword evidence="8" id="KW-0326">Glycosidase</keyword>
<evidence type="ECO:0000256" key="9">
    <source>
        <dbReference type="ARBA" id="ARBA00023326"/>
    </source>
</evidence>
<dbReference type="InterPro" id="IPR050728">
    <property type="entry name" value="Zinc_Metalloprotease_M4"/>
</dbReference>
<dbReference type="EMBL" id="JAPNTZ010000001">
    <property type="protein sequence ID" value="MCY1136883.1"/>
    <property type="molecule type" value="Genomic_DNA"/>
</dbReference>
<evidence type="ECO:0000313" key="14">
    <source>
        <dbReference type="Proteomes" id="UP001151002"/>
    </source>
</evidence>
<feature type="region of interest" description="Disordered" evidence="10">
    <location>
        <begin position="219"/>
        <end position="239"/>
    </location>
</feature>
<dbReference type="SUPFAM" id="SSF49313">
    <property type="entry name" value="Cadherin-like"/>
    <property type="match status" value="2"/>
</dbReference>
<dbReference type="InterPro" id="IPR015919">
    <property type="entry name" value="Cadherin-like_sf"/>
</dbReference>
<dbReference type="Proteomes" id="UP001151002">
    <property type="component" value="Unassembled WGS sequence"/>
</dbReference>
<keyword evidence="7" id="KW-0482">Metalloprotease</keyword>
<dbReference type="SUPFAM" id="SSF49265">
    <property type="entry name" value="Fibronectin type III"/>
    <property type="match status" value="1"/>
</dbReference>
<feature type="signal peptide" evidence="11">
    <location>
        <begin position="1"/>
        <end position="21"/>
    </location>
</feature>
<dbReference type="RefSeq" id="WP_267560678.1">
    <property type="nucleotide sequence ID" value="NZ_JAPNTZ010000001.1"/>
</dbReference>
<keyword evidence="5" id="KW-0378">Hydrolase</keyword>
<evidence type="ECO:0000256" key="8">
    <source>
        <dbReference type="ARBA" id="ARBA00023295"/>
    </source>
</evidence>
<dbReference type="InterPro" id="IPR013783">
    <property type="entry name" value="Ig-like_fold"/>
</dbReference>
<dbReference type="InterPro" id="IPR011096">
    <property type="entry name" value="FTP_domain"/>
</dbReference>
<dbReference type="InterPro" id="IPR036116">
    <property type="entry name" value="FN3_sf"/>
</dbReference>
<gene>
    <name evidence="13" type="ORF">OWR29_02660</name>
</gene>
<keyword evidence="4 11" id="KW-0732">Signal</keyword>
<evidence type="ECO:0000256" key="6">
    <source>
        <dbReference type="ARBA" id="ARBA00022833"/>
    </source>
</evidence>
<dbReference type="SUPFAM" id="SSF55486">
    <property type="entry name" value="Metalloproteases ('zincins'), catalytic domain"/>
    <property type="match status" value="1"/>
</dbReference>
<dbReference type="InterPro" id="IPR027268">
    <property type="entry name" value="Peptidase_M4/M1_CTD_sf"/>
</dbReference>
<accession>A0ABT4ARK3</accession>
<dbReference type="Gene3D" id="3.10.170.10">
    <property type="match status" value="1"/>
</dbReference>
<comment type="similarity">
    <text evidence="1">Belongs to the peptidase M4 family.</text>
</comment>
<evidence type="ECO:0000256" key="5">
    <source>
        <dbReference type="ARBA" id="ARBA00022801"/>
    </source>
</evidence>
<dbReference type="InterPro" id="IPR023612">
    <property type="entry name" value="Peptidase_M4"/>
</dbReference>
<evidence type="ECO:0000256" key="11">
    <source>
        <dbReference type="SAM" id="SignalP"/>
    </source>
</evidence>
<reference evidence="13" key="1">
    <citation type="submission" date="2022-11" db="EMBL/GenBank/DDBJ databases">
        <authorList>
            <person name="Somphong A."/>
            <person name="Phongsopitanun W."/>
        </authorList>
    </citation>
    <scope>NUCLEOTIDE SEQUENCE</scope>
    <source>
        <strain evidence="13">Pm04-4</strain>
    </source>
</reference>
<dbReference type="PANTHER" id="PTHR33794">
    <property type="entry name" value="BACILLOLYSIN"/>
    <property type="match status" value="1"/>
</dbReference>
<name>A0ABT4ARK3_9ACTN</name>